<accession>A0A8J2KH03</accession>
<evidence type="ECO:0000256" key="1">
    <source>
        <dbReference type="SAM" id="MobiDB-lite"/>
    </source>
</evidence>
<dbReference type="Proteomes" id="UP000708208">
    <property type="component" value="Unassembled WGS sequence"/>
</dbReference>
<organism evidence="2 3">
    <name type="scientific">Allacma fusca</name>
    <dbReference type="NCBI Taxonomy" id="39272"/>
    <lineage>
        <taxon>Eukaryota</taxon>
        <taxon>Metazoa</taxon>
        <taxon>Ecdysozoa</taxon>
        <taxon>Arthropoda</taxon>
        <taxon>Hexapoda</taxon>
        <taxon>Collembola</taxon>
        <taxon>Symphypleona</taxon>
        <taxon>Sminthuridae</taxon>
        <taxon>Allacma</taxon>
    </lineage>
</organism>
<keyword evidence="3" id="KW-1185">Reference proteome</keyword>
<name>A0A8J2KH03_9HEXA</name>
<evidence type="ECO:0000313" key="2">
    <source>
        <dbReference type="EMBL" id="CAG7816352.1"/>
    </source>
</evidence>
<comment type="caution">
    <text evidence="2">The sequence shown here is derived from an EMBL/GenBank/DDBJ whole genome shotgun (WGS) entry which is preliminary data.</text>
</comment>
<dbReference type="AlphaFoldDB" id="A0A8J2KH03"/>
<feature type="region of interest" description="Disordered" evidence="1">
    <location>
        <begin position="1"/>
        <end position="45"/>
    </location>
</feature>
<evidence type="ECO:0000313" key="3">
    <source>
        <dbReference type="Proteomes" id="UP000708208"/>
    </source>
</evidence>
<proteinExistence type="predicted"/>
<protein>
    <submittedName>
        <fullName evidence="2">Uncharacterized protein</fullName>
    </submittedName>
</protein>
<sequence>MRDLKQREAERLHLKQREASRTRDFPKPRNGRLPALDSDESQSAVTSVAYPHAIRMPTANSVKPKDRLCRLTHWFDDA</sequence>
<feature type="compositionally biased region" description="Basic and acidic residues" evidence="1">
    <location>
        <begin position="1"/>
        <end position="27"/>
    </location>
</feature>
<dbReference type="EMBL" id="CAJVCH010367816">
    <property type="protein sequence ID" value="CAG7816352.1"/>
    <property type="molecule type" value="Genomic_DNA"/>
</dbReference>
<gene>
    <name evidence="2" type="ORF">AFUS01_LOCUS26977</name>
</gene>
<reference evidence="2" key="1">
    <citation type="submission" date="2021-06" db="EMBL/GenBank/DDBJ databases">
        <authorList>
            <person name="Hodson N. C."/>
            <person name="Mongue J. A."/>
            <person name="Jaron S. K."/>
        </authorList>
    </citation>
    <scope>NUCLEOTIDE SEQUENCE</scope>
</reference>